<dbReference type="Gene3D" id="1.10.8.270">
    <property type="entry name" value="putative rabgap domain of human tbc1 domain family member 14 like domains"/>
    <property type="match status" value="1"/>
</dbReference>
<dbReference type="GO" id="GO:0006886">
    <property type="term" value="P:intracellular protein transport"/>
    <property type="evidence" value="ECO:0007669"/>
    <property type="project" value="TreeGrafter"/>
</dbReference>
<feature type="domain" description="Rab-GAP TBC" evidence="9">
    <location>
        <begin position="61"/>
        <end position="357"/>
    </location>
</feature>
<keyword evidence="3" id="KW-0343">GTPase activation</keyword>
<evidence type="ECO:0000313" key="10">
    <source>
        <dbReference type="Proteomes" id="UP000829999"/>
    </source>
</evidence>
<gene>
    <name evidence="11" type="primary">LOC118266853</name>
</gene>
<evidence type="ECO:0000256" key="5">
    <source>
        <dbReference type="ARBA" id="ARBA00023136"/>
    </source>
</evidence>
<dbReference type="Proteomes" id="UP000829999">
    <property type="component" value="Chromosome 25"/>
</dbReference>
<comment type="function">
    <text evidence="6">Acts as a GTPase-activating protein for RAB35. Together with RAB35 may be involved in regulation of insulin-induced glucose transporter SLC2A4/GLUT4 translocation to the plasma membrane in adipocytes.</text>
</comment>
<evidence type="ECO:0000259" key="9">
    <source>
        <dbReference type="PROSITE" id="PS50086"/>
    </source>
</evidence>
<dbReference type="InterPro" id="IPR035969">
    <property type="entry name" value="Rab-GAP_TBC_sf"/>
</dbReference>
<keyword evidence="10" id="KW-1185">Reference proteome</keyword>
<dbReference type="SMART" id="SM00164">
    <property type="entry name" value="TBC"/>
    <property type="match status" value="1"/>
</dbReference>
<dbReference type="RefSeq" id="XP_035436332.1">
    <property type="nucleotide sequence ID" value="XM_035580439.2"/>
</dbReference>
<dbReference type="InterPro" id="IPR000195">
    <property type="entry name" value="Rab-GAP-TBC_dom"/>
</dbReference>
<evidence type="ECO:0000256" key="7">
    <source>
        <dbReference type="ARBA" id="ARBA00064536"/>
    </source>
</evidence>
<name>A0A9R0D0R3_SPOFR</name>
<accession>A0A9R0D0R3</accession>
<evidence type="ECO:0000313" key="11">
    <source>
        <dbReference type="RefSeq" id="XP_035436332.1"/>
    </source>
</evidence>
<dbReference type="FunFam" id="1.10.10.750:FF:000007">
    <property type="entry name" value="TBC1 domain family member"/>
    <property type="match status" value="1"/>
</dbReference>
<dbReference type="PROSITE" id="PS50086">
    <property type="entry name" value="TBC_RABGAP"/>
    <property type="match status" value="1"/>
</dbReference>
<reference evidence="11" key="1">
    <citation type="submission" date="2025-08" db="UniProtKB">
        <authorList>
            <consortium name="RefSeq"/>
        </authorList>
    </citation>
    <scope>IDENTIFICATION</scope>
    <source>
        <tissue evidence="11">Whole larval tissue</tissue>
    </source>
</reference>
<evidence type="ECO:0000256" key="2">
    <source>
        <dbReference type="ARBA" id="ARBA00004496"/>
    </source>
</evidence>
<dbReference type="GeneID" id="118266853"/>
<evidence type="ECO:0000256" key="8">
    <source>
        <dbReference type="ARBA" id="ARBA00067477"/>
    </source>
</evidence>
<comment type="subcellular location">
    <subcellularLocation>
        <location evidence="2">Cytoplasm</location>
    </subcellularLocation>
    <subcellularLocation>
        <location evidence="1">Membrane</location>
    </subcellularLocation>
</comment>
<dbReference type="FunFam" id="1.10.472.80:FF:000009">
    <property type="entry name" value="TBC1 domain family member 13"/>
    <property type="match status" value="1"/>
</dbReference>
<proteinExistence type="predicted"/>
<evidence type="ECO:0000256" key="4">
    <source>
        <dbReference type="ARBA" id="ARBA00022490"/>
    </source>
</evidence>
<protein>
    <recommendedName>
        <fullName evidence="8">TBC1 domain family member 13</fullName>
    </recommendedName>
</protein>
<evidence type="ECO:0000256" key="6">
    <source>
        <dbReference type="ARBA" id="ARBA00059763"/>
    </source>
</evidence>
<evidence type="ECO:0000256" key="1">
    <source>
        <dbReference type="ARBA" id="ARBA00004370"/>
    </source>
</evidence>
<dbReference type="Gene3D" id="1.10.10.750">
    <property type="entry name" value="Ypt/Rab-GAP domain of gyp1p, domain 1"/>
    <property type="match status" value="1"/>
</dbReference>
<keyword evidence="5" id="KW-0472">Membrane</keyword>
<dbReference type="FunFam" id="1.10.8.270:FF:000019">
    <property type="entry name" value="TBC1 domain family member 13"/>
    <property type="match status" value="1"/>
</dbReference>
<sequence>MEPPFKHISRVIHIMFSMLKQRTLRHTLGYVSSRIKAFEEVLEADVVDIEKLRKLAFNGIPDEKGLRSLVWKILLLYLPHQKSTWKTTLNEKRQNYKHYIDEIIVSPGGPTDHPLNISPDSSWSTYFKDNEVLLQIDKDVRRLCPDISFFQSATEFPCEEIVNSNGVKRLHKRVEQSVLKFSTLERRGLGVAKLSNEIRRSDSSHSGDYAPLNEGCEAHWEVVERMLFLYAKLNPGQGYVQGMNEIIGPIYHTFAIDPDKEFRKHAEADCFFCFTNLMAEIRDFFIRTLDESASGINYVMGRLSDCLKKTDPAVWNLLEIQELRPQYYSFRWLTLLLSQEFSLPDVERIWDSMFADGKRFDFLIHICCAMILLVRNDLLSGDFASNVKILQNFPPMDVSLILNKAVEISNIR</sequence>
<dbReference type="SUPFAM" id="SSF47923">
    <property type="entry name" value="Ypt/Rab-GAP domain of gyp1p"/>
    <property type="match status" value="2"/>
</dbReference>
<comment type="subunit">
    <text evidence="7">Interacts with RAB1A and RAB10; in a GTP-dependent manner.</text>
</comment>
<dbReference type="GO" id="GO:0005737">
    <property type="term" value="C:cytoplasm"/>
    <property type="evidence" value="ECO:0007669"/>
    <property type="project" value="UniProtKB-SubCell"/>
</dbReference>
<dbReference type="PANTHER" id="PTHR22957">
    <property type="entry name" value="TBC1 DOMAIN FAMILY MEMBER GTPASE-ACTIVATING PROTEIN"/>
    <property type="match status" value="1"/>
</dbReference>
<evidence type="ECO:0000256" key="3">
    <source>
        <dbReference type="ARBA" id="ARBA00022468"/>
    </source>
</evidence>
<dbReference type="Gene3D" id="1.10.472.80">
    <property type="entry name" value="Ypt/Rab-GAP domain of gyp1p, domain 3"/>
    <property type="match status" value="1"/>
</dbReference>
<dbReference type="OrthoDB" id="10263206at2759"/>
<dbReference type="AlphaFoldDB" id="A0A9R0D0R3"/>
<dbReference type="Pfam" id="PF00566">
    <property type="entry name" value="RabGAP-TBC"/>
    <property type="match status" value="1"/>
</dbReference>
<dbReference type="GO" id="GO:0005096">
    <property type="term" value="F:GTPase activator activity"/>
    <property type="evidence" value="ECO:0007669"/>
    <property type="project" value="UniProtKB-KW"/>
</dbReference>
<dbReference type="GO" id="GO:0016020">
    <property type="term" value="C:membrane"/>
    <property type="evidence" value="ECO:0007669"/>
    <property type="project" value="UniProtKB-SubCell"/>
</dbReference>
<dbReference type="PANTHER" id="PTHR22957:SF27">
    <property type="entry name" value="TBC1 DOMAIN FAMILY MEMBER 13"/>
    <property type="match status" value="1"/>
</dbReference>
<keyword evidence="4" id="KW-0963">Cytoplasm</keyword>
<organism evidence="10 11">
    <name type="scientific">Spodoptera frugiperda</name>
    <name type="common">Fall armyworm</name>
    <dbReference type="NCBI Taxonomy" id="7108"/>
    <lineage>
        <taxon>Eukaryota</taxon>
        <taxon>Metazoa</taxon>
        <taxon>Ecdysozoa</taxon>
        <taxon>Arthropoda</taxon>
        <taxon>Hexapoda</taxon>
        <taxon>Insecta</taxon>
        <taxon>Pterygota</taxon>
        <taxon>Neoptera</taxon>
        <taxon>Endopterygota</taxon>
        <taxon>Lepidoptera</taxon>
        <taxon>Glossata</taxon>
        <taxon>Ditrysia</taxon>
        <taxon>Noctuoidea</taxon>
        <taxon>Noctuidae</taxon>
        <taxon>Amphipyrinae</taxon>
        <taxon>Spodoptera</taxon>
    </lineage>
</organism>